<dbReference type="Proteomes" id="UP001174932">
    <property type="component" value="Unassembled WGS sequence"/>
</dbReference>
<keyword evidence="1" id="KW-0812">Transmembrane</keyword>
<reference evidence="2" key="1">
    <citation type="journal article" date="2015" name="Int. J. Syst. Evol. Microbiol.">
        <title>Rhizobium alvei sp. nov., isolated from a freshwater river.</title>
        <authorList>
            <person name="Sheu S.Y."/>
            <person name="Huang H.W."/>
            <person name="Young C.C."/>
            <person name="Chen W.M."/>
        </authorList>
    </citation>
    <scope>NUCLEOTIDE SEQUENCE</scope>
    <source>
        <strain evidence="2">TNR-22</strain>
    </source>
</reference>
<protein>
    <submittedName>
        <fullName evidence="2">Uncharacterized protein</fullName>
    </submittedName>
</protein>
<evidence type="ECO:0000256" key="1">
    <source>
        <dbReference type="SAM" id="Phobius"/>
    </source>
</evidence>
<feature type="transmembrane region" description="Helical" evidence="1">
    <location>
        <begin position="7"/>
        <end position="25"/>
    </location>
</feature>
<evidence type="ECO:0000313" key="2">
    <source>
        <dbReference type="EMBL" id="MDO6963998.1"/>
    </source>
</evidence>
<dbReference type="EMBL" id="JAUOZU010000006">
    <property type="protein sequence ID" value="MDO6963998.1"/>
    <property type="molecule type" value="Genomic_DNA"/>
</dbReference>
<keyword evidence="1" id="KW-1133">Transmembrane helix</keyword>
<organism evidence="2 3">
    <name type="scientific">Rhizobium alvei</name>
    <dbReference type="NCBI Taxonomy" id="1132659"/>
    <lineage>
        <taxon>Bacteria</taxon>
        <taxon>Pseudomonadati</taxon>
        <taxon>Pseudomonadota</taxon>
        <taxon>Alphaproteobacteria</taxon>
        <taxon>Hyphomicrobiales</taxon>
        <taxon>Rhizobiaceae</taxon>
        <taxon>Rhizobium/Agrobacterium group</taxon>
        <taxon>Rhizobium</taxon>
    </lineage>
</organism>
<name>A0ABT8YKX6_9HYPH</name>
<accession>A0ABT8YKX6</accession>
<reference evidence="2" key="2">
    <citation type="submission" date="2023-07" db="EMBL/GenBank/DDBJ databases">
        <authorList>
            <person name="Shen H."/>
        </authorList>
    </citation>
    <scope>NUCLEOTIDE SEQUENCE</scope>
    <source>
        <strain evidence="2">TNR-22</strain>
    </source>
</reference>
<evidence type="ECO:0000313" key="3">
    <source>
        <dbReference type="Proteomes" id="UP001174932"/>
    </source>
</evidence>
<sequence length="46" mass="4760">MPDLIRDLASFVVIVAFVVGVAVVLPDLSAAVHGDQQVIVADRGEG</sequence>
<dbReference type="RefSeq" id="WP_304375914.1">
    <property type="nucleotide sequence ID" value="NZ_JAUOZU010000006.1"/>
</dbReference>
<keyword evidence="1" id="KW-0472">Membrane</keyword>
<keyword evidence="3" id="KW-1185">Reference proteome</keyword>
<comment type="caution">
    <text evidence="2">The sequence shown here is derived from an EMBL/GenBank/DDBJ whole genome shotgun (WGS) entry which is preliminary data.</text>
</comment>
<proteinExistence type="predicted"/>
<gene>
    <name evidence="2" type="ORF">Q4481_08520</name>
</gene>